<comment type="caution">
    <text evidence="1">The sequence shown here is derived from an EMBL/GenBank/DDBJ whole genome shotgun (WGS) entry which is preliminary data.</text>
</comment>
<reference evidence="1" key="1">
    <citation type="submission" date="2019-09" db="EMBL/GenBank/DDBJ databases">
        <title>Characterisation of the sponge microbiome using genome-centric metagenomics.</title>
        <authorList>
            <person name="Engelberts J.P."/>
            <person name="Robbins S.J."/>
            <person name="De Goeij J.M."/>
            <person name="Aranda M."/>
            <person name="Bell S.C."/>
            <person name="Webster N.S."/>
        </authorList>
    </citation>
    <scope>NUCLEOTIDE SEQUENCE</scope>
    <source>
        <strain evidence="1">SB0676_bin_10</strain>
    </source>
</reference>
<dbReference type="PANTHER" id="PTHR34796">
    <property type="entry name" value="EXPRESSED PROTEIN"/>
    <property type="match status" value="1"/>
</dbReference>
<dbReference type="Gene3D" id="1.10.3450.10">
    <property type="entry name" value="TTHA0068-like"/>
    <property type="match status" value="1"/>
</dbReference>
<gene>
    <name evidence="1" type="ORF">F4162_05165</name>
</gene>
<dbReference type="Pfam" id="PF03745">
    <property type="entry name" value="DUF309"/>
    <property type="match status" value="1"/>
</dbReference>
<dbReference type="EMBL" id="VYDO01000169">
    <property type="protein sequence ID" value="MYG38374.1"/>
    <property type="molecule type" value="Genomic_DNA"/>
</dbReference>
<protein>
    <submittedName>
        <fullName evidence="1">DUF309 domain-containing protein</fullName>
    </submittedName>
</protein>
<proteinExistence type="predicted"/>
<accession>A0A6B1FAV3</accession>
<name>A0A6B1FAV3_9SYNE</name>
<evidence type="ECO:0000313" key="1">
    <source>
        <dbReference type="EMBL" id="MYG38374.1"/>
    </source>
</evidence>
<organism evidence="1">
    <name type="scientific">Synechococcus sp. SB0676_bin_10</name>
    <dbReference type="NCBI Taxonomy" id="2604869"/>
    <lineage>
        <taxon>Bacteria</taxon>
        <taxon>Bacillati</taxon>
        <taxon>Cyanobacteriota</taxon>
        <taxon>Cyanophyceae</taxon>
        <taxon>Synechococcales</taxon>
        <taxon>Synechococcaceae</taxon>
        <taxon>Synechococcus</taxon>
    </lineage>
</organism>
<dbReference type="InterPro" id="IPR005500">
    <property type="entry name" value="DUF309"/>
</dbReference>
<sequence length="129" mass="13877">MGACPDPALAAALALFAQEDWYACHDALEALWQESLEPRRTPLQALVQIAVAMVHWRQGNRRGATLLWGEAVARLSRCCGELDGVDLAHLHDQGRHWLRFLQASPGGTAPPPPRLSPPGGGIVGGASLW</sequence>
<dbReference type="InterPro" id="IPR023203">
    <property type="entry name" value="TTHA0068_sf"/>
</dbReference>
<dbReference type="AlphaFoldDB" id="A0A6B1FAV3"/>
<dbReference type="PANTHER" id="PTHR34796:SF1">
    <property type="entry name" value="EXPRESSED PROTEIN"/>
    <property type="match status" value="1"/>
</dbReference>
<dbReference type="SUPFAM" id="SSF140663">
    <property type="entry name" value="TTHA0068-like"/>
    <property type="match status" value="1"/>
</dbReference>